<feature type="compositionally biased region" description="Low complexity" evidence="1">
    <location>
        <begin position="487"/>
        <end position="497"/>
    </location>
</feature>
<keyword evidence="3" id="KW-1185">Reference proteome</keyword>
<dbReference type="SUPFAM" id="SSF49599">
    <property type="entry name" value="TRAF domain-like"/>
    <property type="match status" value="1"/>
</dbReference>
<feature type="region of interest" description="Disordered" evidence="1">
    <location>
        <begin position="284"/>
        <end position="345"/>
    </location>
</feature>
<feature type="region of interest" description="Disordered" evidence="1">
    <location>
        <begin position="1079"/>
        <end position="1099"/>
    </location>
</feature>
<feature type="compositionally biased region" description="Pro residues" evidence="1">
    <location>
        <begin position="374"/>
        <end position="390"/>
    </location>
</feature>
<evidence type="ECO:0000256" key="1">
    <source>
        <dbReference type="SAM" id="MobiDB-lite"/>
    </source>
</evidence>
<accession>A0A7J0FSI6</accession>
<feature type="compositionally biased region" description="Basic and acidic residues" evidence="1">
    <location>
        <begin position="1383"/>
        <end position="1394"/>
    </location>
</feature>
<feature type="region of interest" description="Disordered" evidence="1">
    <location>
        <begin position="1332"/>
        <end position="1455"/>
    </location>
</feature>
<feature type="compositionally biased region" description="Basic and acidic residues" evidence="1">
    <location>
        <begin position="1199"/>
        <end position="1209"/>
    </location>
</feature>
<name>A0A7J0FSI6_9ERIC</name>
<feature type="compositionally biased region" description="Polar residues" evidence="1">
    <location>
        <begin position="957"/>
        <end position="967"/>
    </location>
</feature>
<dbReference type="PANTHER" id="PTHR37393:SF1">
    <property type="entry name" value="AT-RICH INTERACTIVE DOMAIN-CONTAINING PROTEIN 1A-LIKE"/>
    <property type="match status" value="1"/>
</dbReference>
<evidence type="ECO:0000313" key="3">
    <source>
        <dbReference type="Proteomes" id="UP000585474"/>
    </source>
</evidence>
<proteinExistence type="predicted"/>
<feature type="compositionally biased region" description="Low complexity" evidence="1">
    <location>
        <begin position="420"/>
        <end position="470"/>
    </location>
</feature>
<feature type="region of interest" description="Disordered" evidence="1">
    <location>
        <begin position="370"/>
        <end position="707"/>
    </location>
</feature>
<feature type="compositionally biased region" description="Basic and acidic residues" evidence="1">
    <location>
        <begin position="1175"/>
        <end position="1189"/>
    </location>
</feature>
<organism evidence="2 3">
    <name type="scientific">Actinidia rufa</name>
    <dbReference type="NCBI Taxonomy" id="165716"/>
    <lineage>
        <taxon>Eukaryota</taxon>
        <taxon>Viridiplantae</taxon>
        <taxon>Streptophyta</taxon>
        <taxon>Embryophyta</taxon>
        <taxon>Tracheophyta</taxon>
        <taxon>Spermatophyta</taxon>
        <taxon>Magnoliopsida</taxon>
        <taxon>eudicotyledons</taxon>
        <taxon>Gunneridae</taxon>
        <taxon>Pentapetalae</taxon>
        <taxon>asterids</taxon>
        <taxon>Ericales</taxon>
        <taxon>Actinidiaceae</taxon>
        <taxon>Actinidia</taxon>
    </lineage>
</organism>
<reference evidence="2 3" key="1">
    <citation type="submission" date="2019-07" db="EMBL/GenBank/DDBJ databases">
        <title>De Novo Assembly of kiwifruit Actinidia rufa.</title>
        <authorList>
            <person name="Sugita-Konishi S."/>
            <person name="Sato K."/>
            <person name="Mori E."/>
            <person name="Abe Y."/>
            <person name="Kisaki G."/>
            <person name="Hamano K."/>
            <person name="Suezawa K."/>
            <person name="Otani M."/>
            <person name="Fukuda T."/>
            <person name="Manabe T."/>
            <person name="Gomi K."/>
            <person name="Tabuchi M."/>
            <person name="Akimitsu K."/>
            <person name="Kataoka I."/>
        </authorList>
    </citation>
    <scope>NUCLEOTIDE SEQUENCE [LARGE SCALE GENOMIC DNA]</scope>
    <source>
        <strain evidence="3">cv. Fuchu</strain>
    </source>
</reference>
<dbReference type="OrthoDB" id="9049620at2759"/>
<feature type="compositionally biased region" description="Polar residues" evidence="1">
    <location>
        <begin position="653"/>
        <end position="669"/>
    </location>
</feature>
<feature type="compositionally biased region" description="Basic and acidic residues" evidence="1">
    <location>
        <begin position="888"/>
        <end position="913"/>
    </location>
</feature>
<feature type="compositionally biased region" description="Basic and acidic residues" evidence="1">
    <location>
        <begin position="825"/>
        <end position="836"/>
    </location>
</feature>
<gene>
    <name evidence="2" type="ORF">Acr_15g0002810</name>
</gene>
<feature type="compositionally biased region" description="Polar residues" evidence="1">
    <location>
        <begin position="566"/>
        <end position="576"/>
    </location>
</feature>
<dbReference type="Proteomes" id="UP000585474">
    <property type="component" value="Unassembled WGS sequence"/>
</dbReference>
<feature type="compositionally biased region" description="Low complexity" evidence="1">
    <location>
        <begin position="515"/>
        <end position="540"/>
    </location>
</feature>
<feature type="compositionally biased region" description="Basic and acidic residues" evidence="1">
    <location>
        <begin position="801"/>
        <end position="814"/>
    </location>
</feature>
<feature type="compositionally biased region" description="Low complexity" evidence="1">
    <location>
        <begin position="577"/>
        <end position="627"/>
    </location>
</feature>
<feature type="compositionally biased region" description="Polar residues" evidence="1">
    <location>
        <begin position="634"/>
        <end position="646"/>
    </location>
</feature>
<feature type="region of interest" description="Disordered" evidence="1">
    <location>
        <begin position="169"/>
        <end position="241"/>
    </location>
</feature>
<sequence>MIVIIDEVLDFMVEANAIIGEVTLGWVEGTVKGGLAFWWWNRVKRLEFFFVLAAGFFELTELGGLRLGSWEAIYLGSVQGTTRACPYDGYLVTEADSKPLIESNKALAETIGKIAIHCLYHRSGCQWQGPLSECNSHCSGCAFGNSPVVCNRCGIQIVHRQVQEHAQNCPGVQPQAQQPNGAQDAAPPTTATPANAEQTQTANPPGASTSQGQTSQAVAAPQTRQDSNSQNVTNSQAHAVASAAVPTPEQWYQQQYQLYYQQYPGYDPYQQPYQNYYPYQQQVAQQYQQHPPHVPGQHQPQVHSQPQAQTNLQPQPQAQLPSQTQPPQAQIQPHAQPQPSQHVQAPLAAHAPVNPQHQLHPAAQPLTQMQSQVYPPPHGHLHPQPHPQTQPQPYAGPQAQPLPHPIQPHSQQHMQIAQYQLPQSQAQHAPPQVQPQPHSQVHPQHQSLPQQQPPTHLQAQPQAPLLHPHPQLQPPPQLCQPQPQPQPQSQHPPAHAATGNQSYPQAQAHQQMQLGAQHPPHMHPQGGPVQHPVQVPGQFPQQPPQMRLPQSHPPMPNQQRPVLLSPQGQVPNAPSLQQQPVHPHAQQPGHPGQQHPITQPMQQPVPQQHVQHQQPFPGQTPTPFQNQLHPHGNLVQQPQPMQSQLRPQGPPHTVQQNSLAYVSSQSNIAPSHGLPPHQSQNYSARPMMPNHGIQSQPFPQTPTGFGAAQVRPMQFGANQPLTNQTIPLTTNNQLHMHPPEQQIVQSGLPLKPRGLERQGDQMPEKNVTDQKDGSPSQRTAQKEPNSLVPASALGPGSVEGKNLKPEMDVRKSIGGDEDDNSQIYMHDKVSGSELHKSGNASAEPAIEHMVKKEGDKSRLESSPGGKSVEIVSAEHKDATDGPQQGKHSAGDDTSLLKEESFKDQNGKLPKDPTDTGMVVSGGANRGSQAIPPASAHISDSSVQSQTPLTGGDRSQERNLSQFQSTPQGPGVDEFRRFPSHGQVQGKGFMHPTHQFPPTEHMPVHYGPSAHQQRPAGTATLQAVPPGPPHHAQVPGQPPNILRPQGPGHLPQPGLSLNPPDHFQPPHGSIHPEMALGGIPGPSTSSLGKGPSQFGPPERSYETQSLVPQVHYHQGHVPPHSGLPRMSQGEQHPASFNPRGGIMGGAPLHGPDGLIGQQHPINPIGSESFPNQRSRGHPDSHLIGSSERHPFGQSPGTEANARRMKEGAGTDYHDERFKRPTEEGLSRFPMESAQRVDRGEFEEDLKQFPRHPHWDNESAAKFGSYHSSSRLNGRDPHGFSVDAVSRPLDKAPHGLNFDAGAPRFLPPYRPGGSNDAGDRAGPVGPDANIGRADSLRTHPDFLGPVPGFGRHHMDQLTPRSPGREYPGFPTRDFGGLSGFQRNHSGLDDIEGRESHPFGGGPRSFNFPSDPVGNSFHESRFPHLPGHLRRGELDGPGNVRSSDGQDIHPSHLRRGEFLGPRNLPGHLRLGEPARFGAFPGPGTFPHHLPLGEPFGSNRSGHLRLGEPGFRSSYSGGMDPFDNSRKRKAASMGWCRICKVDCETVEGLDLHSQTREHQQMAMDMVLTIKQQNAKKQKTSNDQSSLEESKKSRGSGYEVRGNKP</sequence>
<feature type="compositionally biased region" description="Basic and acidic residues" evidence="1">
    <location>
        <begin position="845"/>
        <end position="859"/>
    </location>
</feature>
<feature type="compositionally biased region" description="Polar residues" evidence="1">
    <location>
        <begin position="206"/>
        <end position="237"/>
    </location>
</feature>
<feature type="compositionally biased region" description="Polar residues" evidence="1">
    <location>
        <begin position="498"/>
        <end position="514"/>
    </location>
</feature>
<feature type="compositionally biased region" description="Pro residues" evidence="1">
    <location>
        <begin position="471"/>
        <end position="486"/>
    </location>
</feature>
<feature type="compositionally biased region" description="Basic and acidic residues" evidence="1">
    <location>
        <begin position="1441"/>
        <end position="1454"/>
    </location>
</feature>
<feature type="compositionally biased region" description="Polar residues" evidence="1">
    <location>
        <begin position="937"/>
        <end position="948"/>
    </location>
</feature>
<feature type="compositionally biased region" description="Basic and acidic residues" evidence="1">
    <location>
        <begin position="753"/>
        <end position="772"/>
    </location>
</feature>
<comment type="caution">
    <text evidence="2">The sequence shown here is derived from an EMBL/GenBank/DDBJ whole genome shotgun (WGS) entry which is preliminary data.</text>
</comment>
<protein>
    <submittedName>
        <fullName evidence="2">Neutral/alkaline non-lysosomal ceramidase</fullName>
    </submittedName>
</protein>
<feature type="compositionally biased region" description="Polar residues" evidence="1">
    <location>
        <begin position="773"/>
        <end position="784"/>
    </location>
</feature>
<dbReference type="PANTHER" id="PTHR37393">
    <property type="entry name" value="AT-RICH INTERACTIVE DOMAIN-CONTAINING PROTEIN 1A-LIKE"/>
    <property type="match status" value="1"/>
</dbReference>
<feature type="region of interest" description="Disordered" evidence="1">
    <location>
        <begin position="1114"/>
        <end position="1209"/>
    </location>
</feature>
<feature type="region of interest" description="Disordered" evidence="1">
    <location>
        <begin position="1307"/>
        <end position="1326"/>
    </location>
</feature>
<feature type="region of interest" description="Disordered" evidence="1">
    <location>
        <begin position="1566"/>
        <end position="1600"/>
    </location>
</feature>
<feature type="region of interest" description="Disordered" evidence="1">
    <location>
        <begin position="751"/>
        <end position="1001"/>
    </location>
</feature>
<dbReference type="EMBL" id="BJWL01000015">
    <property type="protein sequence ID" value="GFZ01672.1"/>
    <property type="molecule type" value="Genomic_DNA"/>
</dbReference>
<feature type="compositionally biased region" description="Polar residues" evidence="1">
    <location>
        <begin position="408"/>
        <end position="418"/>
    </location>
</feature>
<feature type="compositionally biased region" description="Low complexity" evidence="1">
    <location>
        <begin position="182"/>
        <end position="202"/>
    </location>
</feature>
<feature type="compositionally biased region" description="Polar residues" evidence="1">
    <location>
        <begin position="692"/>
        <end position="703"/>
    </location>
</feature>
<evidence type="ECO:0000313" key="2">
    <source>
        <dbReference type="EMBL" id="GFZ01672.1"/>
    </source>
</evidence>